<evidence type="ECO:0000313" key="3">
    <source>
        <dbReference type="Proteomes" id="UP000828390"/>
    </source>
</evidence>
<sequence length="426" mass="49166">MLNLFCMRKRSCIRNCRLIMIGNGSGTIGRRWILSLVLFLMCMVMYILFSRMSLPTTLKISGGSWLPYRVGNFKDQNWFQRTCMKGVVPQSLEDFPLVIQSWRQTQDTDCRDLYLTFNKLVKVRVEKGELTLPKPFEKKVYKWMGNNEELMKEVLSQEVLLIRNLYTMEENAFNPLRNKRPVSEPDIPLRKYIEELLNKTKSDCDFCKYRDYTASEKNGRIESTFSQVHKSDPEYSLPSMVWDLFPKAGASQVHPHTHSFLDRESYQGTMELWREGALQYNQDFPHRNFFYDLIELHSILGLTVTYGKAVAFANIVPKKDNEIVIVSEKADEDFFNMWYFILRGYLEDMGDIGLCFSLGAAFPSLTGDVGSGSLPAYVRIVTRGLVSDSRSDVSSLEMFLSSSANADPYNVIKVMKNSVQKRSHGR</sequence>
<keyword evidence="1" id="KW-1133">Transmembrane helix</keyword>
<accession>A0A9D4GKH5</accession>
<dbReference type="EMBL" id="JAIWYP010000005">
    <property type="protein sequence ID" value="KAH3818725.1"/>
    <property type="molecule type" value="Genomic_DNA"/>
</dbReference>
<evidence type="ECO:0000256" key="1">
    <source>
        <dbReference type="SAM" id="Phobius"/>
    </source>
</evidence>
<protein>
    <submittedName>
        <fullName evidence="2">Uncharacterized protein</fullName>
    </submittedName>
</protein>
<name>A0A9D4GKH5_DREPO</name>
<evidence type="ECO:0000313" key="2">
    <source>
        <dbReference type="EMBL" id="KAH3818725.1"/>
    </source>
</evidence>
<proteinExistence type="predicted"/>
<keyword evidence="1" id="KW-0472">Membrane</keyword>
<keyword evidence="1" id="KW-0812">Transmembrane</keyword>
<organism evidence="2 3">
    <name type="scientific">Dreissena polymorpha</name>
    <name type="common">Zebra mussel</name>
    <name type="synonym">Mytilus polymorpha</name>
    <dbReference type="NCBI Taxonomy" id="45954"/>
    <lineage>
        <taxon>Eukaryota</taxon>
        <taxon>Metazoa</taxon>
        <taxon>Spiralia</taxon>
        <taxon>Lophotrochozoa</taxon>
        <taxon>Mollusca</taxon>
        <taxon>Bivalvia</taxon>
        <taxon>Autobranchia</taxon>
        <taxon>Heteroconchia</taxon>
        <taxon>Euheterodonta</taxon>
        <taxon>Imparidentia</taxon>
        <taxon>Neoheterodontei</taxon>
        <taxon>Myida</taxon>
        <taxon>Dreissenoidea</taxon>
        <taxon>Dreissenidae</taxon>
        <taxon>Dreissena</taxon>
    </lineage>
</organism>
<gene>
    <name evidence="2" type="ORF">DPMN_120450</name>
</gene>
<reference evidence="2" key="1">
    <citation type="journal article" date="2019" name="bioRxiv">
        <title>The Genome of the Zebra Mussel, Dreissena polymorpha: A Resource for Invasive Species Research.</title>
        <authorList>
            <person name="McCartney M.A."/>
            <person name="Auch B."/>
            <person name="Kono T."/>
            <person name="Mallez S."/>
            <person name="Zhang Y."/>
            <person name="Obille A."/>
            <person name="Becker A."/>
            <person name="Abrahante J.E."/>
            <person name="Garbe J."/>
            <person name="Badalamenti J.P."/>
            <person name="Herman A."/>
            <person name="Mangelson H."/>
            <person name="Liachko I."/>
            <person name="Sullivan S."/>
            <person name="Sone E.D."/>
            <person name="Koren S."/>
            <person name="Silverstein K.A.T."/>
            <person name="Beckman K.B."/>
            <person name="Gohl D.M."/>
        </authorList>
    </citation>
    <scope>NUCLEOTIDE SEQUENCE</scope>
    <source>
        <strain evidence="2">Duluth1</strain>
        <tissue evidence="2">Whole animal</tissue>
    </source>
</reference>
<keyword evidence="3" id="KW-1185">Reference proteome</keyword>
<dbReference type="AlphaFoldDB" id="A0A9D4GKH5"/>
<feature type="transmembrane region" description="Helical" evidence="1">
    <location>
        <begin position="32"/>
        <end position="49"/>
    </location>
</feature>
<dbReference type="Proteomes" id="UP000828390">
    <property type="component" value="Unassembled WGS sequence"/>
</dbReference>
<reference evidence="2" key="2">
    <citation type="submission" date="2020-11" db="EMBL/GenBank/DDBJ databases">
        <authorList>
            <person name="McCartney M.A."/>
            <person name="Auch B."/>
            <person name="Kono T."/>
            <person name="Mallez S."/>
            <person name="Becker A."/>
            <person name="Gohl D.M."/>
            <person name="Silverstein K.A.T."/>
            <person name="Koren S."/>
            <person name="Bechman K.B."/>
            <person name="Herman A."/>
            <person name="Abrahante J.E."/>
            <person name="Garbe J."/>
        </authorList>
    </citation>
    <scope>NUCLEOTIDE SEQUENCE</scope>
    <source>
        <strain evidence="2">Duluth1</strain>
        <tissue evidence="2">Whole animal</tissue>
    </source>
</reference>
<comment type="caution">
    <text evidence="2">The sequence shown here is derived from an EMBL/GenBank/DDBJ whole genome shotgun (WGS) entry which is preliminary data.</text>
</comment>